<keyword evidence="2" id="KW-1185">Reference proteome</keyword>
<protein>
    <submittedName>
        <fullName evidence="1">Uncharacterized protein</fullName>
    </submittedName>
</protein>
<dbReference type="EMBL" id="NITZ01000033">
    <property type="protein sequence ID" value="PHM46672.1"/>
    <property type="molecule type" value="Genomic_DNA"/>
</dbReference>
<accession>A0A2D0JK55</accession>
<name>A0A2D0JK55_9GAMM</name>
<dbReference type="AlphaFoldDB" id="A0A2D0JK55"/>
<gene>
    <name evidence="1" type="ORF">Xmir_04003</name>
</gene>
<proteinExistence type="predicted"/>
<dbReference type="RefSeq" id="WP_099115797.1">
    <property type="nucleotide sequence ID" value="NZ_CAWNQI010000066.1"/>
</dbReference>
<reference evidence="1 2" key="1">
    <citation type="journal article" date="2017" name="Nat. Microbiol.">
        <title>Natural product diversity associated with the nematode symbionts Photorhabdus and Xenorhabdus.</title>
        <authorList>
            <person name="Tobias N.J."/>
            <person name="Wolff H."/>
            <person name="Djahanschiri B."/>
            <person name="Grundmann F."/>
            <person name="Kronenwerth M."/>
            <person name="Shi Y.M."/>
            <person name="Simonyi S."/>
            <person name="Grun P."/>
            <person name="Shapiro-Ilan D."/>
            <person name="Pidot S.J."/>
            <person name="Stinear T.P."/>
            <person name="Ebersberger I."/>
            <person name="Bode H.B."/>
        </authorList>
    </citation>
    <scope>NUCLEOTIDE SEQUENCE [LARGE SCALE GENOMIC DNA]</scope>
    <source>
        <strain evidence="1 2">DSM 17902</strain>
    </source>
</reference>
<evidence type="ECO:0000313" key="1">
    <source>
        <dbReference type="EMBL" id="PHM46672.1"/>
    </source>
</evidence>
<dbReference type="Proteomes" id="UP000221980">
    <property type="component" value="Unassembled WGS sequence"/>
</dbReference>
<evidence type="ECO:0000313" key="2">
    <source>
        <dbReference type="Proteomes" id="UP000221980"/>
    </source>
</evidence>
<organism evidence="1 2">
    <name type="scientific">Xenorhabdus miraniensis</name>
    <dbReference type="NCBI Taxonomy" id="351674"/>
    <lineage>
        <taxon>Bacteria</taxon>
        <taxon>Pseudomonadati</taxon>
        <taxon>Pseudomonadota</taxon>
        <taxon>Gammaproteobacteria</taxon>
        <taxon>Enterobacterales</taxon>
        <taxon>Morganellaceae</taxon>
        <taxon>Xenorhabdus</taxon>
    </lineage>
</organism>
<comment type="caution">
    <text evidence="1">The sequence shown here is derived from an EMBL/GenBank/DDBJ whole genome shotgun (WGS) entry which is preliminary data.</text>
</comment>
<sequence length="131" mass="14888">MNVIWRAVCFCYDNAELPFTDVQDEWFVFVDAPDRKTALAKFQALLPVIWAVSPELVEHFSPRSEEELRALSLMPGTPDDVALLECGWEKGKPQYLTANEVLFWVSSPGLQQRLVRALTIVNREVENGYGS</sequence>
<dbReference type="OrthoDB" id="6444115at2"/>